<evidence type="ECO:0000313" key="7">
    <source>
        <dbReference type="Proteomes" id="UP001589607"/>
    </source>
</evidence>
<dbReference type="InterPro" id="IPR050553">
    <property type="entry name" value="Thioredoxin_ResA/DsbE_sf"/>
</dbReference>
<keyword evidence="4" id="KW-0676">Redox-active center</keyword>
<dbReference type="Pfam" id="PF00578">
    <property type="entry name" value="AhpC-TSA"/>
    <property type="match status" value="1"/>
</dbReference>
<evidence type="ECO:0000256" key="4">
    <source>
        <dbReference type="ARBA" id="ARBA00023284"/>
    </source>
</evidence>
<dbReference type="RefSeq" id="WP_236458316.1">
    <property type="nucleotide sequence ID" value="NZ_CBCSGE010000009.1"/>
</dbReference>
<dbReference type="InterPro" id="IPR000866">
    <property type="entry name" value="AhpC/TSA"/>
</dbReference>
<keyword evidence="7" id="KW-1185">Reference proteome</keyword>
<evidence type="ECO:0000256" key="2">
    <source>
        <dbReference type="ARBA" id="ARBA00022748"/>
    </source>
</evidence>
<organism evidence="6 7">
    <name type="scientific">Flavobacterium jumunjinense</name>
    <dbReference type="NCBI Taxonomy" id="998845"/>
    <lineage>
        <taxon>Bacteria</taxon>
        <taxon>Pseudomonadati</taxon>
        <taxon>Bacteroidota</taxon>
        <taxon>Flavobacteriia</taxon>
        <taxon>Flavobacteriales</taxon>
        <taxon>Flavobacteriaceae</taxon>
        <taxon>Flavobacterium</taxon>
    </lineage>
</organism>
<dbReference type="InterPro" id="IPR013766">
    <property type="entry name" value="Thioredoxin_domain"/>
</dbReference>
<evidence type="ECO:0000256" key="3">
    <source>
        <dbReference type="ARBA" id="ARBA00023157"/>
    </source>
</evidence>
<proteinExistence type="predicted"/>
<keyword evidence="3" id="KW-1015">Disulfide bond</keyword>
<comment type="subcellular location">
    <subcellularLocation>
        <location evidence="1">Cell envelope</location>
    </subcellularLocation>
</comment>
<sequence length="353" mass="41708">MNKIAILFLSFISTITFSQTNISGKILLKDIKSDTLKFFSGTLSNDYYENPSIIVPIKNNEFKIKEAFSYPQLYVHQLKSISDSIFFRVGFLFLDNSTTKLSIDKNLTPTEHDGITQKEFRDIFIPFITNNDEDLKKHFFRYTRSESIDFDERLLKYVEKHPDSYIALWFIAQRNKITGNNVIHKKIMNLFSNEVKKSKLWKSLNANISTITIFLDKPFPRLTLKNRELIDFKLEIKKNKFTLIDFWFSSCKPCIAIMPEIKSLYEKYKDKGFNVISISTDKEKHIDLWKKQRHELDMNWENYLDLNGEIAKQNSISMFPTLFLIDENGVLIKKDMDLNELEKFLKQNLKQQH</sequence>
<dbReference type="PANTHER" id="PTHR42852:SF6">
    <property type="entry name" value="THIOL:DISULFIDE INTERCHANGE PROTEIN DSBE"/>
    <property type="match status" value="1"/>
</dbReference>
<dbReference type="PANTHER" id="PTHR42852">
    <property type="entry name" value="THIOL:DISULFIDE INTERCHANGE PROTEIN DSBE"/>
    <property type="match status" value="1"/>
</dbReference>
<evidence type="ECO:0000313" key="6">
    <source>
        <dbReference type="EMBL" id="MFB9096194.1"/>
    </source>
</evidence>
<evidence type="ECO:0000259" key="5">
    <source>
        <dbReference type="PROSITE" id="PS51352"/>
    </source>
</evidence>
<dbReference type="SUPFAM" id="SSF52833">
    <property type="entry name" value="Thioredoxin-like"/>
    <property type="match status" value="1"/>
</dbReference>
<dbReference type="InterPro" id="IPR036249">
    <property type="entry name" value="Thioredoxin-like_sf"/>
</dbReference>
<reference evidence="6 7" key="1">
    <citation type="submission" date="2024-09" db="EMBL/GenBank/DDBJ databases">
        <authorList>
            <person name="Sun Q."/>
            <person name="Mori K."/>
        </authorList>
    </citation>
    <scope>NUCLEOTIDE SEQUENCE [LARGE SCALE GENOMIC DNA]</scope>
    <source>
        <strain evidence="6 7">CECT 7955</strain>
    </source>
</reference>
<dbReference type="CDD" id="cd02966">
    <property type="entry name" value="TlpA_like_family"/>
    <property type="match status" value="1"/>
</dbReference>
<evidence type="ECO:0000256" key="1">
    <source>
        <dbReference type="ARBA" id="ARBA00004196"/>
    </source>
</evidence>
<comment type="caution">
    <text evidence="6">The sequence shown here is derived from an EMBL/GenBank/DDBJ whole genome shotgun (WGS) entry which is preliminary data.</text>
</comment>
<keyword evidence="2" id="KW-0201">Cytochrome c-type biogenesis</keyword>
<dbReference type="EMBL" id="JBHMEY010000014">
    <property type="protein sequence ID" value="MFB9096194.1"/>
    <property type="molecule type" value="Genomic_DNA"/>
</dbReference>
<feature type="domain" description="Thioredoxin" evidence="5">
    <location>
        <begin position="213"/>
        <end position="350"/>
    </location>
</feature>
<dbReference type="Proteomes" id="UP001589607">
    <property type="component" value="Unassembled WGS sequence"/>
</dbReference>
<gene>
    <name evidence="6" type="ORF">ACFFVF_06680</name>
</gene>
<protein>
    <submittedName>
        <fullName evidence="6">TlpA family protein disulfide reductase</fullName>
    </submittedName>
</protein>
<accession>A0ABV5GLH5</accession>
<dbReference type="PROSITE" id="PS51352">
    <property type="entry name" value="THIOREDOXIN_2"/>
    <property type="match status" value="1"/>
</dbReference>
<name>A0ABV5GLH5_9FLAO</name>
<dbReference type="Gene3D" id="3.40.30.10">
    <property type="entry name" value="Glutaredoxin"/>
    <property type="match status" value="1"/>
</dbReference>